<keyword evidence="2" id="KW-0121">Carboxypeptidase</keyword>
<dbReference type="InterPro" id="IPR018202">
    <property type="entry name" value="Ser_caboxypep_ser_AS"/>
</dbReference>
<name>A0A0N5CSZ0_THECL</name>
<dbReference type="Proteomes" id="UP000276776">
    <property type="component" value="Unassembled WGS sequence"/>
</dbReference>
<dbReference type="SUPFAM" id="SSF53474">
    <property type="entry name" value="alpha/beta-Hydrolases"/>
    <property type="match status" value="1"/>
</dbReference>
<sequence>MESQTDPENKPLILWFNGGPGCSSILGLLSELGPFRPNPDGETLYEYVFSWNKMANVLFIDSPRKVGFSYQDEMANNDDQWNDEKTATDALNALLDFFTIFPELTSKEFYIAGESYGGVYVPLLTSYLLQYMQEHSYALNFKGIMVGNGYVSQKLNIRSLADFLYFHGLFGRQEWRELSSKCCQNATDGLPQFQCEYDRFVEFGDDGDVRPKNVTDDNGCGDLVVKLSWHWIEHTMYATL</sequence>
<dbReference type="STRING" id="103827.A0A0N5CSZ0"/>
<reference evidence="5" key="1">
    <citation type="submission" date="2017-02" db="UniProtKB">
        <authorList>
            <consortium name="WormBaseParasite"/>
        </authorList>
    </citation>
    <scope>IDENTIFICATION</scope>
</reference>
<dbReference type="InterPro" id="IPR001563">
    <property type="entry name" value="Peptidase_S10"/>
</dbReference>
<accession>A0A0N5CSZ0</accession>
<gene>
    <name evidence="3" type="ORF">TCLT_LOCUS3341</name>
</gene>
<dbReference type="EC" id="3.4.16.-" evidence="2"/>
<dbReference type="Gene3D" id="3.40.50.1820">
    <property type="entry name" value="alpha/beta hydrolase"/>
    <property type="match status" value="1"/>
</dbReference>
<evidence type="ECO:0000313" key="3">
    <source>
        <dbReference type="EMBL" id="VDM99759.1"/>
    </source>
</evidence>
<keyword evidence="2" id="KW-0378">Hydrolase</keyword>
<dbReference type="GO" id="GO:0006508">
    <property type="term" value="P:proteolysis"/>
    <property type="evidence" value="ECO:0007669"/>
    <property type="project" value="UniProtKB-KW"/>
</dbReference>
<organism evidence="5">
    <name type="scientific">Thelazia callipaeda</name>
    <name type="common">Oriental eyeworm</name>
    <name type="synonym">Parasitic nematode</name>
    <dbReference type="NCBI Taxonomy" id="103827"/>
    <lineage>
        <taxon>Eukaryota</taxon>
        <taxon>Metazoa</taxon>
        <taxon>Ecdysozoa</taxon>
        <taxon>Nematoda</taxon>
        <taxon>Chromadorea</taxon>
        <taxon>Rhabditida</taxon>
        <taxon>Spirurina</taxon>
        <taxon>Spiruromorpha</taxon>
        <taxon>Thelazioidea</taxon>
        <taxon>Thelaziidae</taxon>
        <taxon>Thelazia</taxon>
    </lineage>
</organism>
<keyword evidence="2" id="KW-0645">Protease</keyword>
<dbReference type="InterPro" id="IPR029058">
    <property type="entry name" value="AB_hydrolase_fold"/>
</dbReference>
<evidence type="ECO:0000256" key="1">
    <source>
        <dbReference type="ARBA" id="ARBA00009431"/>
    </source>
</evidence>
<dbReference type="AlphaFoldDB" id="A0A0N5CSZ0"/>
<dbReference type="Pfam" id="PF00450">
    <property type="entry name" value="Peptidase_S10"/>
    <property type="match status" value="1"/>
</dbReference>
<dbReference type="PANTHER" id="PTHR11802:SF201">
    <property type="entry name" value="CARBOXYPEPTIDASE"/>
    <property type="match status" value="1"/>
</dbReference>
<dbReference type="WBParaSite" id="TCLT_0000334701-mRNA-1">
    <property type="protein sequence ID" value="TCLT_0000334701-mRNA-1"/>
    <property type="gene ID" value="TCLT_0000334701"/>
</dbReference>
<dbReference type="PRINTS" id="PR00724">
    <property type="entry name" value="CRBOXYPTASEC"/>
</dbReference>
<dbReference type="PANTHER" id="PTHR11802">
    <property type="entry name" value="SERINE PROTEASE FAMILY S10 SERINE CARBOXYPEPTIDASE"/>
    <property type="match status" value="1"/>
</dbReference>
<protein>
    <recommendedName>
        <fullName evidence="2">Carboxypeptidase</fullName>
        <ecNumber evidence="2">3.4.16.-</ecNumber>
    </recommendedName>
</protein>
<evidence type="ECO:0000313" key="5">
    <source>
        <dbReference type="WBParaSite" id="TCLT_0000334701-mRNA-1"/>
    </source>
</evidence>
<evidence type="ECO:0000256" key="2">
    <source>
        <dbReference type="RuleBase" id="RU361156"/>
    </source>
</evidence>
<reference evidence="3 4" key="2">
    <citation type="submission" date="2018-11" db="EMBL/GenBank/DDBJ databases">
        <authorList>
            <consortium name="Pathogen Informatics"/>
        </authorList>
    </citation>
    <scope>NUCLEOTIDE SEQUENCE [LARGE SCALE GENOMIC DNA]</scope>
</reference>
<proteinExistence type="inferred from homology"/>
<evidence type="ECO:0000313" key="4">
    <source>
        <dbReference type="Proteomes" id="UP000276776"/>
    </source>
</evidence>
<keyword evidence="4" id="KW-1185">Reference proteome</keyword>
<dbReference type="OMA" id="YQDEMAN"/>
<dbReference type="EMBL" id="UYYF01001311">
    <property type="protein sequence ID" value="VDM99759.1"/>
    <property type="molecule type" value="Genomic_DNA"/>
</dbReference>
<dbReference type="PROSITE" id="PS00131">
    <property type="entry name" value="CARBOXYPEPT_SER_SER"/>
    <property type="match status" value="1"/>
</dbReference>
<comment type="similarity">
    <text evidence="1 2">Belongs to the peptidase S10 family.</text>
</comment>
<dbReference type="OrthoDB" id="735686at2759"/>
<dbReference type="GO" id="GO:0004185">
    <property type="term" value="F:serine-type carboxypeptidase activity"/>
    <property type="evidence" value="ECO:0007669"/>
    <property type="project" value="UniProtKB-UniRule"/>
</dbReference>